<evidence type="ECO:0000313" key="4">
    <source>
        <dbReference type="Proteomes" id="UP000322084"/>
    </source>
</evidence>
<feature type="domain" description="Helicase HerA central" evidence="2">
    <location>
        <begin position="134"/>
        <end position="366"/>
    </location>
</feature>
<dbReference type="PANTHER" id="PTHR42957:SF1">
    <property type="entry name" value="HELICASE MJ1565-RELATED"/>
    <property type="match status" value="1"/>
</dbReference>
<gene>
    <name evidence="3" type="ORF">JCM17844_06800</name>
</gene>
<feature type="region of interest" description="Disordered" evidence="1">
    <location>
        <begin position="1"/>
        <end position="24"/>
    </location>
</feature>
<dbReference type="AlphaFoldDB" id="A0A5A7MPD7"/>
<dbReference type="Pfam" id="PF01935">
    <property type="entry name" value="DUF87"/>
    <property type="match status" value="1"/>
</dbReference>
<dbReference type="Gene3D" id="3.40.50.300">
    <property type="entry name" value="P-loop containing nucleotide triphosphate hydrolases"/>
    <property type="match status" value="2"/>
</dbReference>
<comment type="caution">
    <text evidence="3">The sequence shown here is derived from an EMBL/GenBank/DDBJ whole genome shotgun (WGS) entry which is preliminary data.</text>
</comment>
<dbReference type="PANTHER" id="PTHR42957">
    <property type="entry name" value="HELICASE MJ1565-RELATED"/>
    <property type="match status" value="1"/>
</dbReference>
<dbReference type="RefSeq" id="WP_149999624.1">
    <property type="nucleotide sequence ID" value="NZ_BKCL01000002.1"/>
</dbReference>
<protein>
    <submittedName>
        <fullName evidence="3">ATPase</fullName>
    </submittedName>
</protein>
<evidence type="ECO:0000259" key="2">
    <source>
        <dbReference type="Pfam" id="PF01935"/>
    </source>
</evidence>
<reference evidence="3 4" key="1">
    <citation type="submission" date="2019-09" db="EMBL/GenBank/DDBJ databases">
        <title>NBRP : Genome information of microbial organism related human and environment.</title>
        <authorList>
            <person name="Hattori M."/>
            <person name="Oshima K."/>
            <person name="Inaba H."/>
            <person name="Suda W."/>
            <person name="Sakamoto M."/>
            <person name="Iino T."/>
            <person name="Kitahara M."/>
            <person name="Oshida Y."/>
            <person name="Iida T."/>
            <person name="Kudo T."/>
            <person name="Itoh T."/>
            <person name="Ohkuma M."/>
        </authorList>
    </citation>
    <scope>NUCLEOTIDE SEQUENCE [LARGE SCALE GENOMIC DNA]</scope>
    <source>
        <strain evidence="3 4">Hi-2</strain>
    </source>
</reference>
<proteinExistence type="predicted"/>
<dbReference type="InterPro" id="IPR002789">
    <property type="entry name" value="HerA_central"/>
</dbReference>
<name>A0A5A7MPD7_9PROT</name>
<accession>A0A5A7MPD7</accession>
<dbReference type="EMBL" id="BKCL01000002">
    <property type="protein sequence ID" value="GEQ97043.1"/>
    <property type="molecule type" value="Genomic_DNA"/>
</dbReference>
<evidence type="ECO:0000256" key="1">
    <source>
        <dbReference type="SAM" id="MobiDB-lite"/>
    </source>
</evidence>
<sequence>MTEYYNDDSLAPSRGGGADAGQAPSVGLGRVRTVNASKVEILLEQGVDPSALGNIGGLLKIAIAPGCWVFGSIHGIDDSAQGVVLHVDFVGETTRDGGPISRGVSSYPLPGDHVYPLDNDEMALLFAPSEGLSVRIGTVYPGDVPAVIHPDNLLSKHFAVLGSTGTGKSSALALMIHRIVEQLPQAHILILDPHNEYAAAFSDIGVHYDPTTLSLPYWLMNFEEHIEVFIGQREVSREVEVDILKRSLLAARKKSARHATSRITVDTPVPYKMTDLLSDLDTQMGRLEKPETLLPFLRLKHKIEELRSDERFGFMFSGMLINDTFPDIVARLLRMPSDGRPVSTLDLSGVPSDIVDVVVSLLCRMVFDFALWSRKGASARPLLLVCEEAHRYVPRTQKPRFDSARRVIERIAKEGRKYGVSLGLVSQRPSDVSESVLSQCGTILSMRMNNERDAAFVASAMPEGSETFLNSISSLRNRECILCGEGVAVPMRVRLDYLSDNLRPSSADPAFSENWADGSEDVSFVRTVIERWRSGGAR</sequence>
<evidence type="ECO:0000313" key="3">
    <source>
        <dbReference type="EMBL" id="GEQ97043.1"/>
    </source>
</evidence>
<dbReference type="InterPro" id="IPR027417">
    <property type="entry name" value="P-loop_NTPase"/>
</dbReference>
<dbReference type="InterPro" id="IPR008571">
    <property type="entry name" value="HerA-like"/>
</dbReference>
<organism evidence="3 4">
    <name type="scientific">Iodidimonas gelatinilytica</name>
    <dbReference type="NCBI Taxonomy" id="1236966"/>
    <lineage>
        <taxon>Bacteria</taxon>
        <taxon>Pseudomonadati</taxon>
        <taxon>Pseudomonadota</taxon>
        <taxon>Alphaproteobacteria</taxon>
        <taxon>Iodidimonadales</taxon>
        <taxon>Iodidimonadaceae</taxon>
        <taxon>Iodidimonas</taxon>
    </lineage>
</organism>
<dbReference type="SUPFAM" id="SSF52540">
    <property type="entry name" value="P-loop containing nucleoside triphosphate hydrolases"/>
    <property type="match status" value="1"/>
</dbReference>
<dbReference type="Proteomes" id="UP000322084">
    <property type="component" value="Unassembled WGS sequence"/>
</dbReference>